<dbReference type="NCBIfam" id="TIGR01275">
    <property type="entry name" value="ACC_deam_rel"/>
    <property type="match status" value="1"/>
</dbReference>
<name>A0ABS6F5I3_9FIRM</name>
<dbReference type="InterPro" id="IPR001926">
    <property type="entry name" value="TrpB-like_PALP"/>
</dbReference>
<proteinExistence type="predicted"/>
<dbReference type="InterPro" id="IPR005966">
    <property type="entry name" value="D-Cys_desShydrase"/>
</dbReference>
<comment type="cofactor">
    <cofactor evidence="1">
        <name>pyridoxal 5'-phosphate</name>
        <dbReference type="ChEBI" id="CHEBI:597326"/>
    </cofactor>
</comment>
<feature type="domain" description="Tryptophan synthase beta chain-like PALP" evidence="3">
    <location>
        <begin position="13"/>
        <end position="311"/>
    </location>
</feature>
<dbReference type="RefSeq" id="WP_216556967.1">
    <property type="nucleotide sequence ID" value="NZ_JAHLQN010000001.1"/>
</dbReference>
<organism evidence="4 5">
    <name type="scientific">Dysosmobacter acutus</name>
    <dbReference type="NCBI Taxonomy" id="2841504"/>
    <lineage>
        <taxon>Bacteria</taxon>
        <taxon>Bacillati</taxon>
        <taxon>Bacillota</taxon>
        <taxon>Clostridia</taxon>
        <taxon>Eubacteriales</taxon>
        <taxon>Oscillospiraceae</taxon>
        <taxon>Dysosmobacter</taxon>
    </lineage>
</organism>
<evidence type="ECO:0000259" key="3">
    <source>
        <dbReference type="Pfam" id="PF00291"/>
    </source>
</evidence>
<reference evidence="4 5" key="1">
    <citation type="submission" date="2021-06" db="EMBL/GenBank/DDBJ databases">
        <authorList>
            <person name="Sun Q."/>
            <person name="Li D."/>
        </authorList>
    </citation>
    <scope>NUCLEOTIDE SEQUENCE [LARGE SCALE GENOMIC DNA]</scope>
    <source>
        <strain evidence="4 5">MSJ-2</strain>
    </source>
</reference>
<dbReference type="PANTHER" id="PTHR43780">
    <property type="entry name" value="1-AMINOCYCLOPROPANE-1-CARBOXYLATE DEAMINASE-RELATED"/>
    <property type="match status" value="1"/>
</dbReference>
<dbReference type="PIRSF" id="PIRSF006278">
    <property type="entry name" value="ACCD_DCysDesulf"/>
    <property type="match status" value="1"/>
</dbReference>
<protein>
    <submittedName>
        <fullName evidence="4">D-cysteine desulfhydrase family protein</fullName>
    </submittedName>
</protein>
<dbReference type="EMBL" id="JAHLQN010000001">
    <property type="protein sequence ID" value="MBU5625333.1"/>
    <property type="molecule type" value="Genomic_DNA"/>
</dbReference>
<dbReference type="InterPro" id="IPR027278">
    <property type="entry name" value="ACCD_DCysDesulf"/>
</dbReference>
<keyword evidence="2" id="KW-0663">Pyridoxal phosphate</keyword>
<evidence type="ECO:0000256" key="2">
    <source>
        <dbReference type="ARBA" id="ARBA00022898"/>
    </source>
</evidence>
<evidence type="ECO:0000313" key="5">
    <source>
        <dbReference type="Proteomes" id="UP000787672"/>
    </source>
</evidence>
<accession>A0ABS6F5I3</accession>
<evidence type="ECO:0000256" key="1">
    <source>
        <dbReference type="ARBA" id="ARBA00001933"/>
    </source>
</evidence>
<dbReference type="Proteomes" id="UP000787672">
    <property type="component" value="Unassembled WGS sequence"/>
</dbReference>
<sequence>MMKGLQQLPRVPLGVYPTPFYKLETVSRREGVNLWIKRDDLCGVALGGNKVRKLEFLLADARARGCDVVFTAGGAQSNHAMLTAACAARLNMQAILVLKKRGVSGHVGNLVLDDLFGAQVHFVDTDSYDDVYAETARMASELEAQGHKCYEIPVGGSTPLGSLGYAQCVREMAEQSAAASVRLDHIVSATGSGGTTAGLLLGSALYLNGTPVLGVGVDSDPFEEIVPRLARDAAALLDERPSIGPFSMRYHYGAGYAVPNPEDTPAILDLARSEGILLDPVYTGKAYAGMLRLLHEGFFGGVENIVFVHTGGAAALFAMDLG</sequence>
<comment type="caution">
    <text evidence="4">The sequence shown here is derived from an EMBL/GenBank/DDBJ whole genome shotgun (WGS) entry which is preliminary data.</text>
</comment>
<gene>
    <name evidence="4" type="ORF">KQI82_00090</name>
</gene>
<evidence type="ECO:0000313" key="4">
    <source>
        <dbReference type="EMBL" id="MBU5625333.1"/>
    </source>
</evidence>
<keyword evidence="5" id="KW-1185">Reference proteome</keyword>
<dbReference type="Pfam" id="PF00291">
    <property type="entry name" value="PALP"/>
    <property type="match status" value="1"/>
</dbReference>
<dbReference type="PANTHER" id="PTHR43780:SF2">
    <property type="entry name" value="1-AMINOCYCLOPROPANE-1-CARBOXYLATE DEAMINASE-RELATED"/>
    <property type="match status" value="1"/>
</dbReference>